<keyword evidence="2" id="KW-1133">Transmembrane helix</keyword>
<accession>A0ABW6RZY8</accession>
<keyword evidence="4" id="KW-1185">Reference proteome</keyword>
<dbReference type="InterPro" id="IPR035166">
    <property type="entry name" value="DUF5336"/>
</dbReference>
<dbReference type="Proteomes" id="UP001601992">
    <property type="component" value="Unassembled WGS sequence"/>
</dbReference>
<feature type="region of interest" description="Disordered" evidence="1">
    <location>
        <begin position="213"/>
        <end position="362"/>
    </location>
</feature>
<proteinExistence type="predicted"/>
<evidence type="ECO:0000313" key="4">
    <source>
        <dbReference type="Proteomes" id="UP001601992"/>
    </source>
</evidence>
<evidence type="ECO:0000256" key="1">
    <source>
        <dbReference type="SAM" id="MobiDB-lite"/>
    </source>
</evidence>
<feature type="transmembrane region" description="Helical" evidence="2">
    <location>
        <begin position="108"/>
        <end position="128"/>
    </location>
</feature>
<feature type="transmembrane region" description="Helical" evidence="2">
    <location>
        <begin position="140"/>
        <end position="160"/>
    </location>
</feature>
<protein>
    <submittedName>
        <fullName evidence="3">DUF5336 domain-containing protein</fullName>
    </submittedName>
</protein>
<feature type="transmembrane region" description="Helical" evidence="2">
    <location>
        <begin position="79"/>
        <end position="102"/>
    </location>
</feature>
<name>A0ABW6RZY8_9NOCA</name>
<feature type="region of interest" description="Disordered" evidence="1">
    <location>
        <begin position="171"/>
        <end position="200"/>
    </location>
</feature>
<dbReference type="Pfam" id="PF17270">
    <property type="entry name" value="DUF5336"/>
    <property type="match status" value="1"/>
</dbReference>
<organism evidence="3 4">
    <name type="scientific">Nocardia jiangxiensis</name>
    <dbReference type="NCBI Taxonomy" id="282685"/>
    <lineage>
        <taxon>Bacteria</taxon>
        <taxon>Bacillati</taxon>
        <taxon>Actinomycetota</taxon>
        <taxon>Actinomycetes</taxon>
        <taxon>Mycobacteriales</taxon>
        <taxon>Nocardiaceae</taxon>
        <taxon>Nocardia</taxon>
    </lineage>
</organism>
<gene>
    <name evidence="3" type="ORF">ACFYXQ_17695</name>
</gene>
<keyword evidence="2" id="KW-0472">Membrane</keyword>
<feature type="compositionally biased region" description="Low complexity" evidence="1">
    <location>
        <begin position="187"/>
        <end position="200"/>
    </location>
</feature>
<reference evidence="3 4" key="1">
    <citation type="submission" date="2024-10" db="EMBL/GenBank/DDBJ databases">
        <title>The Natural Products Discovery Center: Release of the First 8490 Sequenced Strains for Exploring Actinobacteria Biosynthetic Diversity.</title>
        <authorList>
            <person name="Kalkreuter E."/>
            <person name="Kautsar S.A."/>
            <person name="Yang D."/>
            <person name="Bader C.D."/>
            <person name="Teijaro C.N."/>
            <person name="Fluegel L."/>
            <person name="Davis C.M."/>
            <person name="Simpson J.R."/>
            <person name="Lauterbach L."/>
            <person name="Steele A.D."/>
            <person name="Gui C."/>
            <person name="Meng S."/>
            <person name="Li G."/>
            <person name="Viehrig K."/>
            <person name="Ye F."/>
            <person name="Su P."/>
            <person name="Kiefer A.F."/>
            <person name="Nichols A."/>
            <person name="Cepeda A.J."/>
            <person name="Yan W."/>
            <person name="Fan B."/>
            <person name="Jiang Y."/>
            <person name="Adhikari A."/>
            <person name="Zheng C.-J."/>
            <person name="Schuster L."/>
            <person name="Cowan T.M."/>
            <person name="Smanski M.J."/>
            <person name="Chevrette M.G."/>
            <person name="De Carvalho L.P.S."/>
            <person name="Shen B."/>
        </authorList>
    </citation>
    <scope>NUCLEOTIDE SEQUENCE [LARGE SCALE GENOMIC DNA]</scope>
    <source>
        <strain evidence="3 4">NPDC002593</strain>
    </source>
</reference>
<evidence type="ECO:0000313" key="3">
    <source>
        <dbReference type="EMBL" id="MFF3569606.1"/>
    </source>
</evidence>
<feature type="compositionally biased region" description="Low complexity" evidence="1">
    <location>
        <begin position="213"/>
        <end position="278"/>
    </location>
</feature>
<sequence length="362" mass="36666">MSYPSGGSGYNAPAPTPPTSTLGFAQQPAAGSGSKAGTPESGAMGLPFYLTAGATVLGIINFLLGFGPFFSTSESGTNLFTLFAASALIALVAGGLLAGLSLLPKQNWLGASAGISAAGFLGLIFLIVKLPDGVSMGWAAWVVLFLALVQTAAVVVAVLFESDILSVPAPKPAAPQAVPGAPGAPGYGQQSYGQAQQGQYGQQAQQGQQAQYAQAQQAQSQPSYGQYGQQPGQAQSPYGQAQQGGQSPYGQPGQQYPQYGQAHSPYGQQQYGQQQYGQQPGGYGAQPQQQASSPSGEAAGGQQPQYGSLSFGQQQAGQGAAAGQSGQSASTPKPANPFGEERPANPAADPTTAFRPGDDDKK</sequence>
<feature type="region of interest" description="Disordered" evidence="1">
    <location>
        <begin position="1"/>
        <end position="38"/>
    </location>
</feature>
<keyword evidence="2" id="KW-0812">Transmembrane</keyword>
<evidence type="ECO:0000256" key="2">
    <source>
        <dbReference type="SAM" id="Phobius"/>
    </source>
</evidence>
<dbReference type="EMBL" id="JBIAQY010000005">
    <property type="protein sequence ID" value="MFF3569606.1"/>
    <property type="molecule type" value="Genomic_DNA"/>
</dbReference>
<feature type="compositionally biased region" description="Low complexity" evidence="1">
    <location>
        <begin position="285"/>
        <end position="330"/>
    </location>
</feature>
<dbReference type="RefSeq" id="WP_387404285.1">
    <property type="nucleotide sequence ID" value="NZ_JBIAQY010000005.1"/>
</dbReference>
<feature type="transmembrane region" description="Helical" evidence="2">
    <location>
        <begin position="48"/>
        <end position="67"/>
    </location>
</feature>
<comment type="caution">
    <text evidence="3">The sequence shown here is derived from an EMBL/GenBank/DDBJ whole genome shotgun (WGS) entry which is preliminary data.</text>
</comment>